<organism evidence="1 2">
    <name type="scientific">Corynebacterium phage Dina</name>
    <dbReference type="NCBI Taxonomy" id="2588501"/>
    <lineage>
        <taxon>Viruses</taxon>
        <taxon>Duplodnaviria</taxon>
        <taxon>Heunggongvirae</taxon>
        <taxon>Uroviricota</taxon>
        <taxon>Caudoviricetes</taxon>
        <taxon>Samwavirus</taxon>
        <taxon>Samwavirus dina</taxon>
    </lineage>
</organism>
<gene>
    <name evidence="1" type="primary">56</name>
    <name evidence="1" type="ORF">SEA_DINA_56</name>
</gene>
<name>A0A4Y6EMJ7_9CAUD</name>
<dbReference type="EMBL" id="MK977706">
    <property type="protein sequence ID" value="QDF19702.1"/>
    <property type="molecule type" value="Genomic_DNA"/>
</dbReference>
<accession>A0A4Y6EMJ7</accession>
<proteinExistence type="predicted"/>
<reference evidence="1 2" key="1">
    <citation type="submission" date="2019-05" db="EMBL/GenBank/DDBJ databases">
        <authorList>
            <person name="Albert R.M."/>
            <person name="Nur A.I."/>
            <person name="Ayala A."/>
            <person name="Bradley M.S."/>
            <person name="Burch R.E."/>
            <person name="Chen M."/>
            <person name="Dulaney A."/>
            <person name="Kakulamarri P.S."/>
            <person name="Kelly K.U."/>
            <person name="Maynor S.D."/>
            <person name="Perritt S.E."/>
            <person name="Praveen H."/>
            <person name="Slemons D.M."/>
            <person name="Snidow C.R."/>
            <person name="Thalluri S."/>
            <person name="Vyawahare A.K."/>
            <person name="Williams M.R."/>
            <person name="Monti D.L."/>
            <person name="Garlena R.A."/>
            <person name="Russell D.A."/>
            <person name="Pope W.H."/>
            <person name="Jacobs-Sera D."/>
            <person name="Hatfull G.F."/>
        </authorList>
    </citation>
    <scope>NUCLEOTIDE SEQUENCE [LARGE SCALE GENOMIC DNA]</scope>
</reference>
<dbReference type="Proteomes" id="UP000316211">
    <property type="component" value="Segment"/>
</dbReference>
<evidence type="ECO:0000313" key="2">
    <source>
        <dbReference type="Proteomes" id="UP000316211"/>
    </source>
</evidence>
<evidence type="ECO:0000313" key="1">
    <source>
        <dbReference type="EMBL" id="QDF19702.1"/>
    </source>
</evidence>
<protein>
    <submittedName>
        <fullName evidence="1">Uncharacterized protein</fullName>
    </submittedName>
</protein>
<keyword evidence="2" id="KW-1185">Reference proteome</keyword>
<dbReference type="KEGG" id="vg:55619213"/>
<dbReference type="GeneID" id="55619213"/>
<sequence length="70" mass="7687">MSYHDYPHTGYGVEAHTDDHGWVLLEGIHGKSADATHAMADLTDDAAEYAPHPADLRVVALTITRKEDTE</sequence>
<dbReference type="RefSeq" id="YP_009848812.1">
    <property type="nucleotide sequence ID" value="NC_048787.1"/>
</dbReference>